<sequence>MNCYPFIEAEKAGDHSVKRACELLQVSRSAYYAERTGGPSPRERRDAELTGKIIEIHDNSRHTYGSPPAACWVVPGCAGCPRGRDTDEA</sequence>
<name>A0A4V2M8D7_9ACTN</name>
<keyword evidence="2" id="KW-1185">Reference proteome</keyword>
<comment type="caution">
    <text evidence="1">The sequence shown here is derived from an EMBL/GenBank/DDBJ whole genome shotgun (WGS) entry which is preliminary data.</text>
</comment>
<protein>
    <recommendedName>
        <fullName evidence="3">Transposase</fullName>
    </recommendedName>
</protein>
<proteinExistence type="predicted"/>
<dbReference type="OrthoDB" id="4281720at2"/>
<organism evidence="1 2">
    <name type="scientific">Kribbella capetownensis</name>
    <dbReference type="NCBI Taxonomy" id="1572659"/>
    <lineage>
        <taxon>Bacteria</taxon>
        <taxon>Bacillati</taxon>
        <taxon>Actinomycetota</taxon>
        <taxon>Actinomycetes</taxon>
        <taxon>Propionibacteriales</taxon>
        <taxon>Kribbellaceae</taxon>
        <taxon>Kribbella</taxon>
    </lineage>
</organism>
<evidence type="ECO:0000313" key="1">
    <source>
        <dbReference type="EMBL" id="TCC51112.1"/>
    </source>
</evidence>
<gene>
    <name evidence="1" type="ORF">E0H75_13330</name>
</gene>
<dbReference type="EMBL" id="SJKD01000002">
    <property type="protein sequence ID" value="TCC51112.1"/>
    <property type="molecule type" value="Genomic_DNA"/>
</dbReference>
<evidence type="ECO:0008006" key="3">
    <source>
        <dbReference type="Google" id="ProtNLM"/>
    </source>
</evidence>
<accession>A0A4V2M8D7</accession>
<evidence type="ECO:0000313" key="2">
    <source>
        <dbReference type="Proteomes" id="UP000293342"/>
    </source>
</evidence>
<dbReference type="RefSeq" id="WP_131513804.1">
    <property type="nucleotide sequence ID" value="NZ_SJKD01000002.1"/>
</dbReference>
<dbReference type="AlphaFoldDB" id="A0A4V2M8D7"/>
<reference evidence="1 2" key="1">
    <citation type="submission" date="2019-02" db="EMBL/GenBank/DDBJ databases">
        <title>Kribbella capetownensis sp. nov. and Kribbella speibonae sp. nov., isolated from soil.</title>
        <authorList>
            <person name="Curtis S.M."/>
            <person name="Norton I."/>
            <person name="Everest G.J."/>
            <person name="Meyers P.R."/>
        </authorList>
    </citation>
    <scope>NUCLEOTIDE SEQUENCE [LARGE SCALE GENOMIC DNA]</scope>
    <source>
        <strain evidence="1 2">YM53</strain>
    </source>
</reference>
<dbReference type="Proteomes" id="UP000293342">
    <property type="component" value="Unassembled WGS sequence"/>
</dbReference>